<dbReference type="Gene3D" id="1.20.58.2150">
    <property type="match status" value="1"/>
</dbReference>
<dbReference type="GO" id="GO:0016787">
    <property type="term" value="F:hydrolase activity"/>
    <property type="evidence" value="ECO:0007669"/>
    <property type="project" value="UniProtKB-KW"/>
</dbReference>
<dbReference type="RefSeq" id="WP_349225470.1">
    <property type="nucleotide sequence ID" value="NZ_JBBNFG020000010.1"/>
</dbReference>
<comment type="caution">
    <text evidence="4">The sequence shown here is derived from an EMBL/GenBank/DDBJ whole genome shotgun (WGS) entry which is preliminary data.</text>
</comment>
<dbReference type="InterPro" id="IPR042301">
    <property type="entry name" value="GH115_sf"/>
</dbReference>
<dbReference type="InterPro" id="IPR031924">
    <property type="entry name" value="GH115"/>
</dbReference>
<feature type="domain" description="Gylcosyl hydrolase 115 C-terminal" evidence="3">
    <location>
        <begin position="666"/>
        <end position="844"/>
    </location>
</feature>
<keyword evidence="2" id="KW-0732">Signal</keyword>
<dbReference type="InterPro" id="IPR029018">
    <property type="entry name" value="Hex-like_dom2"/>
</dbReference>
<dbReference type="PANTHER" id="PTHR37842:SF2">
    <property type="entry name" value="GYLCOSYL HYDROLASE 115 C-TERMINAL DOMAIN-CONTAINING PROTEIN"/>
    <property type="match status" value="1"/>
</dbReference>
<dbReference type="Pfam" id="PF15979">
    <property type="entry name" value="Glyco_hydro_115"/>
    <property type="match status" value="1"/>
</dbReference>
<evidence type="ECO:0000256" key="2">
    <source>
        <dbReference type="SAM" id="SignalP"/>
    </source>
</evidence>
<dbReference type="PANTHER" id="PTHR37842">
    <property type="match status" value="1"/>
</dbReference>
<evidence type="ECO:0000313" key="5">
    <source>
        <dbReference type="Proteomes" id="UP001465717"/>
    </source>
</evidence>
<protein>
    <submittedName>
        <fullName evidence="4">Glycosyl hydrolase 115 family protein</fullName>
    </submittedName>
</protein>
<dbReference type="EMBL" id="JBBNGE010000004">
    <property type="protein sequence ID" value="MEQ2507051.1"/>
    <property type="molecule type" value="Genomic_DNA"/>
</dbReference>
<dbReference type="Gene3D" id="3.30.379.10">
    <property type="entry name" value="Chitobiase/beta-hexosaminidase domain 2-like"/>
    <property type="match status" value="1"/>
</dbReference>
<keyword evidence="5" id="KW-1185">Reference proteome</keyword>
<accession>A0ABV1FV74</accession>
<evidence type="ECO:0000313" key="4">
    <source>
        <dbReference type="EMBL" id="MEQ2507051.1"/>
    </source>
</evidence>
<dbReference type="Gene3D" id="3.20.20.520">
    <property type="entry name" value="Glycosyl hydrolase family 115"/>
    <property type="match status" value="1"/>
</dbReference>
<reference evidence="4 5" key="1">
    <citation type="submission" date="2024-04" db="EMBL/GenBank/DDBJ databases">
        <title>Human intestinal bacterial collection.</title>
        <authorList>
            <person name="Pauvert C."/>
            <person name="Hitch T.C.A."/>
            <person name="Clavel T."/>
        </authorList>
    </citation>
    <scope>NUCLEOTIDE SEQUENCE [LARGE SCALE GENOMIC DNA]</scope>
    <source>
        <strain evidence="4 5">CLA-AA-H174</strain>
    </source>
</reference>
<dbReference type="SUPFAM" id="SSF55545">
    <property type="entry name" value="beta-N-acetylhexosaminidase-like domain"/>
    <property type="match status" value="1"/>
</dbReference>
<feature type="signal peptide" evidence="2">
    <location>
        <begin position="1"/>
        <end position="24"/>
    </location>
</feature>
<evidence type="ECO:0000256" key="1">
    <source>
        <dbReference type="ARBA" id="ARBA00022801"/>
    </source>
</evidence>
<evidence type="ECO:0000259" key="3">
    <source>
        <dbReference type="Pfam" id="PF17829"/>
    </source>
</evidence>
<dbReference type="Pfam" id="PF17829">
    <property type="entry name" value="GH115_C"/>
    <property type="match status" value="1"/>
</dbReference>
<keyword evidence="1 4" id="KW-0378">Hydrolase</keyword>
<feature type="chain" id="PRO_5045414092" evidence="2">
    <location>
        <begin position="25"/>
        <end position="848"/>
    </location>
</feature>
<dbReference type="Gene3D" id="2.60.120.1620">
    <property type="match status" value="1"/>
</dbReference>
<name>A0ABV1FV74_9BACT</name>
<dbReference type="Proteomes" id="UP001465717">
    <property type="component" value="Unassembled WGS sequence"/>
</dbReference>
<dbReference type="InterPro" id="IPR041437">
    <property type="entry name" value="GH115_C"/>
</dbReference>
<organism evidence="4 5">
    <name type="scientific">Segatella sinensis</name>
    <dbReference type="NCBI Taxonomy" id="3085167"/>
    <lineage>
        <taxon>Bacteria</taxon>
        <taxon>Pseudomonadati</taxon>
        <taxon>Bacteroidota</taxon>
        <taxon>Bacteroidia</taxon>
        <taxon>Bacteroidales</taxon>
        <taxon>Prevotellaceae</taxon>
        <taxon>Segatella</taxon>
    </lineage>
</organism>
<proteinExistence type="predicted"/>
<sequence>MRLNKIKKSIMLCAALLSSFSVQAAQQFVHFHQGDVLLNPGNRVEIYMDANDCKGVSYAVQALIKDFRQVSGCQATLTSLYGSTHGKNSQPGILVGTLGHSAAIDQLVRQKRIDARQLKGKREKFIITLVDQQLVIAGSDRRGTIYGIYELSQQMGVSPWYDWADVPVVHHDSIFVNKGIYTDGEPAVRYRGIFLNDEAPCLTSWVKNTYGTEYGDHRFYQRVFELVLRLRGNMMWPAMWGWAFYADDAENEKTADEMGVVMSTSHHEPMARNHQEYARNRKGWGPWNYQKNKANLQKFFREGIERMKGTEQIVTIGMRGDGDEAMSEEADTRLMTNIINDQRKIIADVTGKKASETPQVWALYKEVLDYYDKGMKVPDDVTLLLCDDNWGNVRRVPNDKERKHKGGWGLYYHVDYVGAPRNSKMLNVTPVQNPWEQLTLAYENGIDRLWILNVGDLKPMEYPISQFMDMAWNPRKYDVNSITRHTRDWCAQQFGESQADEAARILNLVCKYNGRCTPEMLDKNTYSLENGEWQEVVNQHLQLEADALRQYNSLPAAYHDAYRQIILFPIEMMSNLHQMYFAQAQNNALYKQGNPKANVWADECERLFKRDSLICDFYNHKMSGGKWNGMMTQKHIGYKSWNDDFEKDTCPELFRVTSKDGVIISENNGVVEIEAPYYSSKTDAAEAKWTEIPFMGKSVSAMTLMPYTKSVKGASITYKFKMQVSKTSDDKAFNSNVSNGKQKVRIHVITKSTLDYLNKGGLTYGVSLDGASPVEVNFNKDLNEKPENIYNIYYPTIATRIVDQVIELELPATTDGIHSLTLTPNDPAIVFEKIVIDGREGKKSVKVI</sequence>
<gene>
    <name evidence="4" type="ORF">AAAT87_02000</name>
</gene>